<keyword evidence="3" id="KW-1185">Reference proteome</keyword>
<evidence type="ECO:0000313" key="4">
    <source>
        <dbReference type="Proteomes" id="UP000199173"/>
    </source>
</evidence>
<dbReference type="EMBL" id="FOYJ01000003">
    <property type="protein sequence ID" value="SFR08472.1"/>
    <property type="molecule type" value="Genomic_DNA"/>
</dbReference>
<sequence>MDAKLIAQGIVDGLASIPQSLYLSGVRTLEGSGFLGGDLKARNEYETERFMRVFKGLISNEEPIRQLISIVITKFYSKLDINGKKVINDKMGYSDAKLGSRTGAQFYLARRLSDKIVAQVQTSALGSYLLRGASTLTFNVIMIQGIIEEAARASRRLAAKYTSTYVQVSPKNLDMVYFLVEKPLEPYLAYIHSHPMQCKGIQDEICKILAK</sequence>
<evidence type="ECO:0000313" key="3">
    <source>
        <dbReference type="Proteomes" id="UP000198760"/>
    </source>
</evidence>
<dbReference type="Proteomes" id="UP000198760">
    <property type="component" value="Unassembled WGS sequence"/>
</dbReference>
<evidence type="ECO:0008006" key="5">
    <source>
        <dbReference type="Google" id="ProtNLM"/>
    </source>
</evidence>
<comment type="caution">
    <text evidence="1">The sequence shown here is derived from an EMBL/GenBank/DDBJ whole genome shotgun (WGS) entry which is preliminary data.</text>
</comment>
<dbReference type="EMBL" id="FPAV01000003">
    <property type="protein sequence ID" value="SFT71688.1"/>
    <property type="molecule type" value="Genomic_DNA"/>
</dbReference>
<dbReference type="Proteomes" id="UP000199173">
    <property type="component" value="Unassembled WGS sequence"/>
</dbReference>
<name>A0AAX2EQM1_9ENTR</name>
<protein>
    <recommendedName>
        <fullName evidence="5">EcsC protein family protein</fullName>
    </recommendedName>
</protein>
<dbReference type="RefSeq" id="WP_244156851.1">
    <property type="nucleotide sequence ID" value="NZ_FONC01000002.1"/>
</dbReference>
<proteinExistence type="predicted"/>
<reference evidence="3 4" key="1">
    <citation type="submission" date="2016-10" db="EMBL/GenBank/DDBJ databases">
        <authorList>
            <person name="Varghese N."/>
            <person name="Submissions S."/>
        </authorList>
    </citation>
    <scope>NUCLEOTIDE SEQUENCE [LARGE SCALE GENOMIC DNA]</scope>
    <source>
        <strain evidence="2 3">NFIX06</strain>
        <strain evidence="1 4">NFIX08</strain>
    </source>
</reference>
<evidence type="ECO:0000313" key="1">
    <source>
        <dbReference type="EMBL" id="SFR08472.1"/>
    </source>
</evidence>
<dbReference type="AlphaFoldDB" id="A0AAX2EQM1"/>
<gene>
    <name evidence="2" type="ORF">SAMN03159428_01836</name>
    <name evidence="1" type="ORF">SAMN03159514_01842</name>
</gene>
<evidence type="ECO:0000313" key="2">
    <source>
        <dbReference type="EMBL" id="SFT71688.1"/>
    </source>
</evidence>
<accession>A0AAX2EQM1</accession>
<organism evidence="1 4">
    <name type="scientific">Kosakonia radicincitans</name>
    <dbReference type="NCBI Taxonomy" id="283686"/>
    <lineage>
        <taxon>Bacteria</taxon>
        <taxon>Pseudomonadati</taxon>
        <taxon>Pseudomonadota</taxon>
        <taxon>Gammaproteobacteria</taxon>
        <taxon>Enterobacterales</taxon>
        <taxon>Enterobacteriaceae</taxon>
        <taxon>Kosakonia</taxon>
    </lineage>
</organism>